<dbReference type="AlphaFoldDB" id="A0AAE1CJD2"/>
<name>A0AAE1CJD2_9GAST</name>
<reference evidence="1" key="1">
    <citation type="journal article" date="2023" name="G3 (Bethesda)">
        <title>A reference genome for the long-term kleptoplast-retaining sea slug Elysia crispata morphotype clarki.</title>
        <authorList>
            <person name="Eastman K.E."/>
            <person name="Pendleton A.L."/>
            <person name="Shaikh M.A."/>
            <person name="Suttiyut T."/>
            <person name="Ogas R."/>
            <person name="Tomko P."/>
            <person name="Gavelis G."/>
            <person name="Widhalm J.R."/>
            <person name="Wisecaver J.H."/>
        </authorList>
    </citation>
    <scope>NUCLEOTIDE SEQUENCE</scope>
    <source>
        <strain evidence="1">ECLA1</strain>
    </source>
</reference>
<evidence type="ECO:0000313" key="2">
    <source>
        <dbReference type="Proteomes" id="UP001283361"/>
    </source>
</evidence>
<dbReference type="EMBL" id="JAWDGP010007920">
    <property type="protein sequence ID" value="KAK3700225.1"/>
    <property type="molecule type" value="Genomic_DNA"/>
</dbReference>
<dbReference type="Proteomes" id="UP001283361">
    <property type="component" value="Unassembled WGS sequence"/>
</dbReference>
<protein>
    <submittedName>
        <fullName evidence="1">Uncharacterized protein</fullName>
    </submittedName>
</protein>
<organism evidence="1 2">
    <name type="scientific">Elysia crispata</name>
    <name type="common">lettuce slug</name>
    <dbReference type="NCBI Taxonomy" id="231223"/>
    <lineage>
        <taxon>Eukaryota</taxon>
        <taxon>Metazoa</taxon>
        <taxon>Spiralia</taxon>
        <taxon>Lophotrochozoa</taxon>
        <taxon>Mollusca</taxon>
        <taxon>Gastropoda</taxon>
        <taxon>Heterobranchia</taxon>
        <taxon>Euthyneura</taxon>
        <taxon>Panpulmonata</taxon>
        <taxon>Sacoglossa</taxon>
        <taxon>Placobranchoidea</taxon>
        <taxon>Plakobranchidae</taxon>
        <taxon>Elysia</taxon>
    </lineage>
</organism>
<sequence>MRYSEHENLSEEARFFILRPGIQTCDSQNTRIYRRRHGFSSSGQEHKHATVRTRESIGGGTVFHLKARTTNMRQLEHENLSEEARFFILRPGTQTCDS</sequence>
<proteinExistence type="predicted"/>
<gene>
    <name evidence="1" type="ORF">RRG08_065917</name>
</gene>
<evidence type="ECO:0000313" key="1">
    <source>
        <dbReference type="EMBL" id="KAK3700225.1"/>
    </source>
</evidence>
<accession>A0AAE1CJD2</accession>
<keyword evidence="2" id="KW-1185">Reference proteome</keyword>
<comment type="caution">
    <text evidence="1">The sequence shown here is derived from an EMBL/GenBank/DDBJ whole genome shotgun (WGS) entry which is preliminary data.</text>
</comment>